<dbReference type="InterPro" id="IPR017853">
    <property type="entry name" value="GH"/>
</dbReference>
<dbReference type="EMBL" id="BMRE01000048">
    <property type="protein sequence ID" value="GGU70932.1"/>
    <property type="molecule type" value="Genomic_DNA"/>
</dbReference>
<keyword evidence="2" id="KW-0326">Glycosidase</keyword>
<dbReference type="InterPro" id="IPR013783">
    <property type="entry name" value="Ig-like_fold"/>
</dbReference>
<dbReference type="PANTHER" id="PTHR35803">
    <property type="entry name" value="GLUCAN 1,4-ALPHA-GLUCOSIDASE SUSB-RELATED"/>
    <property type="match status" value="1"/>
</dbReference>
<evidence type="ECO:0000256" key="1">
    <source>
        <dbReference type="ARBA" id="ARBA00022801"/>
    </source>
</evidence>
<keyword evidence="3" id="KW-0732">Signal</keyword>
<dbReference type="PANTHER" id="PTHR35803:SF2">
    <property type="entry name" value="RETAINING ALPHA-GALACTOSIDASE"/>
    <property type="match status" value="1"/>
</dbReference>
<comment type="caution">
    <text evidence="5">The sequence shown here is derived from an EMBL/GenBank/DDBJ whole genome shotgun (WGS) entry which is preliminary data.</text>
</comment>
<dbReference type="InterPro" id="IPR013222">
    <property type="entry name" value="Glyco_hyd_98_carb-bd"/>
</dbReference>
<dbReference type="InterPro" id="IPR029486">
    <property type="entry name" value="GH97_N"/>
</dbReference>
<dbReference type="Gene3D" id="2.70.98.10">
    <property type="match status" value="1"/>
</dbReference>
<dbReference type="Pfam" id="PF14509">
    <property type="entry name" value="GH97_C"/>
    <property type="match status" value="1"/>
</dbReference>
<dbReference type="Gene3D" id="2.60.40.1180">
    <property type="entry name" value="Golgi alpha-mannosidase II"/>
    <property type="match status" value="1"/>
</dbReference>
<dbReference type="Gene3D" id="2.60.120.1060">
    <property type="entry name" value="NPCBM/NEW2 domain"/>
    <property type="match status" value="1"/>
</dbReference>
<feature type="signal peptide" evidence="3">
    <location>
        <begin position="1"/>
        <end position="25"/>
    </location>
</feature>
<evidence type="ECO:0000313" key="5">
    <source>
        <dbReference type="EMBL" id="GGU70932.1"/>
    </source>
</evidence>
<dbReference type="Gene3D" id="3.20.20.70">
    <property type="entry name" value="Aldolase class I"/>
    <property type="match status" value="1"/>
</dbReference>
<dbReference type="InterPro" id="IPR052720">
    <property type="entry name" value="Glycosyl_hydrolase_97"/>
</dbReference>
<protein>
    <recommendedName>
        <fullName evidence="4">Glycosyl hydrolase family 98 putative carbohydrate-binding module domain-containing protein</fullName>
    </recommendedName>
</protein>
<dbReference type="InterPro" id="IPR029483">
    <property type="entry name" value="GH97_C"/>
</dbReference>
<dbReference type="Pfam" id="PF14508">
    <property type="entry name" value="GH97_N"/>
    <property type="match status" value="1"/>
</dbReference>
<dbReference type="Gene3D" id="2.60.40.10">
    <property type="entry name" value="Immunoglobulins"/>
    <property type="match status" value="1"/>
</dbReference>
<gene>
    <name evidence="5" type="ORF">GCM10010178_73300</name>
</gene>
<keyword evidence="1" id="KW-0378">Hydrolase</keyword>
<reference evidence="6" key="1">
    <citation type="journal article" date="2019" name="Int. J. Syst. Evol. Microbiol.">
        <title>The Global Catalogue of Microorganisms (GCM) 10K type strain sequencing project: providing services to taxonomists for standard genome sequencing and annotation.</title>
        <authorList>
            <consortium name="The Broad Institute Genomics Platform"/>
            <consortium name="The Broad Institute Genome Sequencing Center for Infectious Disease"/>
            <person name="Wu L."/>
            <person name="Ma J."/>
        </authorList>
    </citation>
    <scope>NUCLEOTIDE SEQUENCE [LARGE SCALE GENOMIC DNA]</scope>
    <source>
        <strain evidence="6">JCM 3296</strain>
    </source>
</reference>
<feature type="chain" id="PRO_5045669250" description="Glycosyl hydrolase family 98 putative carbohydrate-binding module domain-containing protein" evidence="3">
    <location>
        <begin position="26"/>
        <end position="848"/>
    </location>
</feature>
<dbReference type="Proteomes" id="UP000649573">
    <property type="component" value="Unassembled WGS sequence"/>
</dbReference>
<dbReference type="InterPro" id="IPR013780">
    <property type="entry name" value="Glyco_hydro_b"/>
</dbReference>
<keyword evidence="6" id="KW-1185">Reference proteome</keyword>
<proteinExistence type="predicted"/>
<feature type="domain" description="Glycosyl hydrolase family 98 putative carbohydrate-binding module" evidence="4">
    <location>
        <begin position="702"/>
        <end position="846"/>
    </location>
</feature>
<evidence type="ECO:0000256" key="2">
    <source>
        <dbReference type="ARBA" id="ARBA00023295"/>
    </source>
</evidence>
<sequence>MSVAVRVLALVALVAGLVVVPPAQAGSSGPRAIVSTSGGTVTLAVTYGGKTVVQPSPVGITTERADLSSGLTPAGKSKRAIFERYRTTSGKKLDRTVRATETTYRFTSGVNELHLVVRESADGVAYRYELPQDTGAVTGEASAFVLPADSAAWLAKFRRDYENPFLRYTTGTAEQAEYMHPALFETGGTYALITESDVDGRYSGGHLVHTGAGRFAVKLWDEKVAVSGALKTPWRTVIVGSLATVTESTLVDDLAPASRVRDTSWIKPGPAIWSWLAGGRTVQQDLARQKEFVDYAAARGWPYVVVDAGWYDDPNWRQTSFIPELVRYAQARRVGIHTWVRFSSVDTPAKRADFLPWLRKWGVQGLKIDFMDSDGQERYRWYDEILPETARMHFLINFHGAALPHGIHRTWPHVMTTEAVHGAEKSSGVTTSHLTALPFTRNVVGGMDFTPGGFHRTRANTDAGELALSVLYESGVQNLAGRPDAYDARPLARWYLEQTPAAWDETRLLSGRPGESAVLARRSDDRWFVGGAIAGEARSLDLPALGKGRWLIEVVRDGAAGLVRETHVTSEKLTIPVAKDGGFAALVCRPVRDTCARPTYGLPATTVAVTPGQVSVQPGQTFEMNGTFTNTSAQPLYDVTFAPRVPSGWSTSAAVRAFRLAPGESLSGTWTVKVGADPVVGLTDVPAVAQFRPYRFGSGVEAEKATLAHVWKPLPAGQSYVEGNDRSVEGRTLTTGGVRFGKGIGTTPADKVFELGTCTGFDATVGVDDEVDGRVDRAAGAGGSVVFVVIGDGRVLHESPLRRSVDPALPISVDVSGVRSLTLRVTDGGDGTSLDNAVWGDARLTCRT</sequence>
<dbReference type="InterPro" id="IPR008979">
    <property type="entry name" value="Galactose-bd-like_sf"/>
</dbReference>
<name>A0ABQ2V9A1_9PSEU</name>
<dbReference type="SUPFAM" id="SSF49785">
    <property type="entry name" value="Galactose-binding domain-like"/>
    <property type="match status" value="1"/>
</dbReference>
<dbReference type="Pfam" id="PF10566">
    <property type="entry name" value="Glyco_hydro_97"/>
    <property type="match status" value="1"/>
</dbReference>
<dbReference type="SUPFAM" id="SSF51445">
    <property type="entry name" value="(Trans)glycosidases"/>
    <property type="match status" value="1"/>
</dbReference>
<dbReference type="InterPro" id="IPR014718">
    <property type="entry name" value="GH-type_carb-bd"/>
</dbReference>
<dbReference type="SMART" id="SM00776">
    <property type="entry name" value="NPCBM"/>
    <property type="match status" value="1"/>
</dbReference>
<dbReference type="InterPro" id="IPR038637">
    <property type="entry name" value="NPCBM_sf"/>
</dbReference>
<dbReference type="InterPro" id="IPR019563">
    <property type="entry name" value="GH97_catalytic"/>
</dbReference>
<dbReference type="Pfam" id="PF10633">
    <property type="entry name" value="NPCBM_assoc"/>
    <property type="match status" value="1"/>
</dbReference>
<dbReference type="InterPro" id="IPR013785">
    <property type="entry name" value="Aldolase_TIM"/>
</dbReference>
<evidence type="ECO:0000313" key="6">
    <source>
        <dbReference type="Proteomes" id="UP000649573"/>
    </source>
</evidence>
<accession>A0ABQ2V9A1</accession>
<dbReference type="InterPro" id="IPR018905">
    <property type="entry name" value="A-galactase_NEW3"/>
</dbReference>
<dbReference type="Pfam" id="PF08305">
    <property type="entry name" value="NPCBM"/>
    <property type="match status" value="1"/>
</dbReference>
<evidence type="ECO:0000259" key="4">
    <source>
        <dbReference type="SMART" id="SM00776"/>
    </source>
</evidence>
<organism evidence="5 6">
    <name type="scientific">Lentzea flava</name>
    <dbReference type="NCBI Taxonomy" id="103732"/>
    <lineage>
        <taxon>Bacteria</taxon>
        <taxon>Bacillati</taxon>
        <taxon>Actinomycetota</taxon>
        <taxon>Actinomycetes</taxon>
        <taxon>Pseudonocardiales</taxon>
        <taxon>Pseudonocardiaceae</taxon>
        <taxon>Lentzea</taxon>
    </lineage>
</organism>
<evidence type="ECO:0000256" key="3">
    <source>
        <dbReference type="SAM" id="SignalP"/>
    </source>
</evidence>